<organism evidence="1 2">
    <name type="scientific">Musa balbisiana</name>
    <name type="common">Banana</name>
    <dbReference type="NCBI Taxonomy" id="52838"/>
    <lineage>
        <taxon>Eukaryota</taxon>
        <taxon>Viridiplantae</taxon>
        <taxon>Streptophyta</taxon>
        <taxon>Embryophyta</taxon>
        <taxon>Tracheophyta</taxon>
        <taxon>Spermatophyta</taxon>
        <taxon>Magnoliopsida</taxon>
        <taxon>Liliopsida</taxon>
        <taxon>Zingiberales</taxon>
        <taxon>Musaceae</taxon>
        <taxon>Musa</taxon>
    </lineage>
</organism>
<evidence type="ECO:0000313" key="1">
    <source>
        <dbReference type="EMBL" id="THU48857.1"/>
    </source>
</evidence>
<dbReference type="AlphaFoldDB" id="A0A4S8IK89"/>
<keyword evidence="2" id="KW-1185">Reference proteome</keyword>
<dbReference type="EMBL" id="PYDT01000009">
    <property type="protein sequence ID" value="THU48857.1"/>
    <property type="molecule type" value="Genomic_DNA"/>
</dbReference>
<dbReference type="Proteomes" id="UP000317650">
    <property type="component" value="Chromosome 6"/>
</dbReference>
<protein>
    <submittedName>
        <fullName evidence="1">Uncharacterized protein</fullName>
    </submittedName>
</protein>
<accession>A0A4S8IK89</accession>
<evidence type="ECO:0000313" key="2">
    <source>
        <dbReference type="Proteomes" id="UP000317650"/>
    </source>
</evidence>
<proteinExistence type="predicted"/>
<reference evidence="1 2" key="1">
    <citation type="journal article" date="2019" name="Nat. Plants">
        <title>Genome sequencing of Musa balbisiana reveals subgenome evolution and function divergence in polyploid bananas.</title>
        <authorList>
            <person name="Yao X."/>
        </authorList>
    </citation>
    <scope>NUCLEOTIDE SEQUENCE [LARGE SCALE GENOMIC DNA]</scope>
    <source>
        <strain evidence="2">cv. DH-PKW</strain>
        <tissue evidence="1">Leaves</tissue>
    </source>
</reference>
<comment type="caution">
    <text evidence="1">The sequence shown here is derived from an EMBL/GenBank/DDBJ whole genome shotgun (WGS) entry which is preliminary data.</text>
</comment>
<sequence length="73" mass="7984">MIHNDDLRGEVGSLLCWVFLGIRGNETTLQDSSLNTAYRHSSNSSNLVHVLQGETKGLVRGSLGLLDQVKGFQ</sequence>
<name>A0A4S8IK89_MUSBA</name>
<gene>
    <name evidence="1" type="ORF">C4D60_Mb06t03400</name>
</gene>